<proteinExistence type="predicted"/>
<reference evidence="1" key="1">
    <citation type="submission" date="2023-03" db="EMBL/GenBank/DDBJ databases">
        <title>Electrophorus voltai genome.</title>
        <authorList>
            <person name="Bian C."/>
        </authorList>
    </citation>
    <scope>NUCLEOTIDE SEQUENCE</scope>
    <source>
        <strain evidence="1">CB-2022</strain>
        <tissue evidence="1">Muscle</tissue>
    </source>
</reference>
<name>A0AAD8ZMJ1_9TELE</name>
<comment type="caution">
    <text evidence="1">The sequence shown here is derived from an EMBL/GenBank/DDBJ whole genome shotgun (WGS) entry which is preliminary data.</text>
</comment>
<sequence length="86" mass="9879">MESFVIDSPTKLDNDVLLALTGLEIDQQLYPCIAKWRNTVVSYPEPQRQRWPGVKVTANPNRLTRSWLTGSPSFLGLRTFNLEQYP</sequence>
<dbReference type="AlphaFoldDB" id="A0AAD8ZMJ1"/>
<dbReference type="EMBL" id="JAROKS010000010">
    <property type="protein sequence ID" value="KAK1800798.1"/>
    <property type="molecule type" value="Genomic_DNA"/>
</dbReference>
<evidence type="ECO:0000313" key="1">
    <source>
        <dbReference type="EMBL" id="KAK1800798.1"/>
    </source>
</evidence>
<gene>
    <name evidence="1" type="ORF">P4O66_005979</name>
</gene>
<organism evidence="1 2">
    <name type="scientific">Electrophorus voltai</name>
    <dbReference type="NCBI Taxonomy" id="2609070"/>
    <lineage>
        <taxon>Eukaryota</taxon>
        <taxon>Metazoa</taxon>
        <taxon>Chordata</taxon>
        <taxon>Craniata</taxon>
        <taxon>Vertebrata</taxon>
        <taxon>Euteleostomi</taxon>
        <taxon>Actinopterygii</taxon>
        <taxon>Neopterygii</taxon>
        <taxon>Teleostei</taxon>
        <taxon>Ostariophysi</taxon>
        <taxon>Gymnotiformes</taxon>
        <taxon>Gymnotoidei</taxon>
        <taxon>Gymnotidae</taxon>
        <taxon>Electrophorus</taxon>
    </lineage>
</organism>
<accession>A0AAD8ZMJ1</accession>
<keyword evidence="2" id="KW-1185">Reference proteome</keyword>
<protein>
    <submittedName>
        <fullName evidence="1">Uncharacterized protein</fullName>
    </submittedName>
</protein>
<evidence type="ECO:0000313" key="2">
    <source>
        <dbReference type="Proteomes" id="UP001239994"/>
    </source>
</evidence>
<dbReference type="Proteomes" id="UP001239994">
    <property type="component" value="Unassembled WGS sequence"/>
</dbReference>